<name>A0A0F9Q145_9ZZZZ</name>
<reference evidence="1" key="1">
    <citation type="journal article" date="2015" name="Nature">
        <title>Complex archaea that bridge the gap between prokaryotes and eukaryotes.</title>
        <authorList>
            <person name="Spang A."/>
            <person name="Saw J.H."/>
            <person name="Jorgensen S.L."/>
            <person name="Zaremba-Niedzwiedzka K."/>
            <person name="Martijn J."/>
            <person name="Lind A.E."/>
            <person name="van Eijk R."/>
            <person name="Schleper C."/>
            <person name="Guy L."/>
            <person name="Ettema T.J."/>
        </authorList>
    </citation>
    <scope>NUCLEOTIDE SEQUENCE</scope>
</reference>
<evidence type="ECO:0000313" key="1">
    <source>
        <dbReference type="EMBL" id="KKN30727.1"/>
    </source>
</evidence>
<comment type="caution">
    <text evidence="1">The sequence shown here is derived from an EMBL/GenBank/DDBJ whole genome shotgun (WGS) entry which is preliminary data.</text>
</comment>
<proteinExistence type="predicted"/>
<protein>
    <submittedName>
        <fullName evidence="1">Uncharacterized protein</fullName>
    </submittedName>
</protein>
<organism evidence="1">
    <name type="scientific">marine sediment metagenome</name>
    <dbReference type="NCBI Taxonomy" id="412755"/>
    <lineage>
        <taxon>unclassified sequences</taxon>
        <taxon>metagenomes</taxon>
        <taxon>ecological metagenomes</taxon>
    </lineage>
</organism>
<accession>A0A0F9Q145</accession>
<sequence length="74" mass="7956">MAHGVVPALTGDGTLGIGRGFTAQLWDGFDPQAMDRDPGVGWYEEDNFMRPPYIPINTAITEPTGGGGYGERRT</sequence>
<gene>
    <name evidence="1" type="ORF">LCGC14_0831040</name>
</gene>
<dbReference type="AlphaFoldDB" id="A0A0F9Q145"/>
<dbReference type="EMBL" id="LAZR01002385">
    <property type="protein sequence ID" value="KKN30727.1"/>
    <property type="molecule type" value="Genomic_DNA"/>
</dbReference>